<dbReference type="InterPro" id="IPR022003">
    <property type="entry name" value="RST"/>
</dbReference>
<evidence type="ECO:0000259" key="7">
    <source>
        <dbReference type="PROSITE" id="PS51879"/>
    </source>
</evidence>
<dbReference type="InterPro" id="IPR012317">
    <property type="entry name" value="Poly(ADP-ribose)pol_cat_dom"/>
</dbReference>
<evidence type="ECO:0000256" key="3">
    <source>
        <dbReference type="ARBA" id="ARBA00023016"/>
    </source>
</evidence>
<evidence type="ECO:0000313" key="9">
    <source>
        <dbReference type="Proteomes" id="UP001159364"/>
    </source>
</evidence>
<proteinExistence type="predicted"/>
<sequence>MNHSPILLRNANCIIHDAASNSLSDNSLDKPNNKETRSLDTGHDPDSFVSDCESCSSSDGSSYFQDFSGGLVRLCEGDRAHDLIKRKFLSSLGLLGTQTRVVAIRRNIYSGVMSQAKIQSFQIFTKAVEKKNSDDANVKYAWYGNTRSAICQVLKHGFGPQLTDNNGIYGCGLYLSPDNCPLECVKNLKVGGDGLRHLLLCRVILGKAEVVNPGSDQCHPSSEEFDSGVDNLSDPKKYIVWSTHMNTHVLPEFLISFKAPPSLRGYFRVHEPLRKPTSPWMPLQTLIDALSKFLPPTTMRLISKHYSEQREKKISREELVRRLRQIAGDRLLIAAIKSFATKALRMNRLCMRMKRTMLLTGQLDGLNNMNDFSEGLGTKEWNNNKK</sequence>
<organism evidence="8 9">
    <name type="scientific">Erythroxylum novogranatense</name>
    <dbReference type="NCBI Taxonomy" id="1862640"/>
    <lineage>
        <taxon>Eukaryota</taxon>
        <taxon>Viridiplantae</taxon>
        <taxon>Streptophyta</taxon>
        <taxon>Embryophyta</taxon>
        <taxon>Tracheophyta</taxon>
        <taxon>Spermatophyta</taxon>
        <taxon>Magnoliopsida</taxon>
        <taxon>eudicotyledons</taxon>
        <taxon>Gunneridae</taxon>
        <taxon>Pentapetalae</taxon>
        <taxon>rosids</taxon>
        <taxon>fabids</taxon>
        <taxon>Malpighiales</taxon>
        <taxon>Erythroxylaceae</taxon>
        <taxon>Erythroxylum</taxon>
    </lineage>
</organism>
<comment type="subcellular location">
    <subcellularLocation>
        <location evidence="1">Nucleus</location>
    </subcellularLocation>
</comment>
<dbReference type="GO" id="GO:0005634">
    <property type="term" value="C:nucleus"/>
    <property type="evidence" value="ECO:0007669"/>
    <property type="project" value="UniProtKB-SubCell"/>
</dbReference>
<dbReference type="SUPFAM" id="SSF56399">
    <property type="entry name" value="ADP-ribosylation"/>
    <property type="match status" value="1"/>
</dbReference>
<name>A0AAV8U075_9ROSI</name>
<dbReference type="PROSITE" id="PS51059">
    <property type="entry name" value="PARP_CATALYTIC"/>
    <property type="match status" value="1"/>
</dbReference>
<evidence type="ECO:0000256" key="5">
    <source>
        <dbReference type="SAM" id="MobiDB-lite"/>
    </source>
</evidence>
<dbReference type="EMBL" id="JAIWQS010000002">
    <property type="protein sequence ID" value="KAJ8771785.1"/>
    <property type="molecule type" value="Genomic_DNA"/>
</dbReference>
<evidence type="ECO:0000256" key="2">
    <source>
        <dbReference type="ARBA" id="ARBA00022473"/>
    </source>
</evidence>
<protein>
    <recommendedName>
        <fullName evidence="10">PARP</fullName>
    </recommendedName>
</protein>
<dbReference type="Pfam" id="PF12174">
    <property type="entry name" value="RST"/>
    <property type="match status" value="1"/>
</dbReference>
<dbReference type="InterPro" id="IPR044964">
    <property type="entry name" value="RCD1/SRO1-5"/>
</dbReference>
<keyword evidence="4" id="KW-0539">Nucleus</keyword>
<dbReference type="PROSITE" id="PS51879">
    <property type="entry name" value="RST"/>
    <property type="match status" value="1"/>
</dbReference>
<dbReference type="Gene3D" id="3.90.228.10">
    <property type="match status" value="1"/>
</dbReference>
<dbReference type="Proteomes" id="UP001159364">
    <property type="component" value="Linkage Group LG02"/>
</dbReference>
<evidence type="ECO:0008006" key="10">
    <source>
        <dbReference type="Google" id="ProtNLM"/>
    </source>
</evidence>
<evidence type="ECO:0000259" key="6">
    <source>
        <dbReference type="PROSITE" id="PS51059"/>
    </source>
</evidence>
<evidence type="ECO:0000256" key="1">
    <source>
        <dbReference type="ARBA" id="ARBA00004123"/>
    </source>
</evidence>
<accession>A0AAV8U075</accession>
<dbReference type="AlphaFoldDB" id="A0AAV8U075"/>
<dbReference type="PANTHER" id="PTHR32263:SF12">
    <property type="entry name" value="INACTIVE POLY [ADP-RIBOSE] POLYMERASE SRO4-RELATED"/>
    <property type="match status" value="1"/>
</dbReference>
<feature type="compositionally biased region" description="Basic and acidic residues" evidence="5">
    <location>
        <begin position="27"/>
        <end position="45"/>
    </location>
</feature>
<evidence type="ECO:0000256" key="4">
    <source>
        <dbReference type="ARBA" id="ARBA00023242"/>
    </source>
</evidence>
<gene>
    <name evidence="8" type="ORF">K2173_026962</name>
</gene>
<keyword evidence="3" id="KW-0346">Stress response</keyword>
<feature type="domain" description="PARP catalytic" evidence="6">
    <location>
        <begin position="58"/>
        <end position="278"/>
    </location>
</feature>
<dbReference type="PANTHER" id="PTHR32263">
    <property type="entry name" value="INACTIVE POLY [ADP-RIBOSE] POLYMERASE SRO4-RELATED"/>
    <property type="match status" value="1"/>
</dbReference>
<evidence type="ECO:0000313" key="8">
    <source>
        <dbReference type="EMBL" id="KAJ8771785.1"/>
    </source>
</evidence>
<reference evidence="8 9" key="1">
    <citation type="submission" date="2021-09" db="EMBL/GenBank/DDBJ databases">
        <title>Genomic insights and catalytic innovation underlie evolution of tropane alkaloids biosynthesis.</title>
        <authorList>
            <person name="Wang Y.-J."/>
            <person name="Tian T."/>
            <person name="Huang J.-P."/>
            <person name="Huang S.-X."/>
        </authorList>
    </citation>
    <scope>NUCLEOTIDE SEQUENCE [LARGE SCALE GENOMIC DNA]</scope>
    <source>
        <strain evidence="8">KIB-2018</strain>
        <tissue evidence="8">Leaf</tissue>
    </source>
</reference>
<keyword evidence="2" id="KW-0217">Developmental protein</keyword>
<comment type="caution">
    <text evidence="8">The sequence shown here is derived from an EMBL/GenBank/DDBJ whole genome shotgun (WGS) entry which is preliminary data.</text>
</comment>
<keyword evidence="9" id="KW-1185">Reference proteome</keyword>
<feature type="region of interest" description="Disordered" evidence="5">
    <location>
        <begin position="24"/>
        <end position="45"/>
    </location>
</feature>
<dbReference type="GO" id="GO:0003950">
    <property type="term" value="F:NAD+ poly-ADP-ribosyltransferase activity"/>
    <property type="evidence" value="ECO:0007669"/>
    <property type="project" value="InterPro"/>
</dbReference>
<feature type="domain" description="RST" evidence="7">
    <location>
        <begin position="274"/>
        <end position="345"/>
    </location>
</feature>